<accession>A0ABV9DY85</accession>
<evidence type="ECO:0000313" key="2">
    <source>
        <dbReference type="Proteomes" id="UP001595923"/>
    </source>
</evidence>
<dbReference type="RefSeq" id="WP_378575354.1">
    <property type="nucleotide sequence ID" value="NZ_JBHSFQ010000014.1"/>
</dbReference>
<proteinExistence type="predicted"/>
<protein>
    <submittedName>
        <fullName evidence="1">Uncharacterized protein</fullName>
    </submittedName>
</protein>
<gene>
    <name evidence="1" type="ORF">ACFO4E_15685</name>
</gene>
<comment type="caution">
    <text evidence="1">The sequence shown here is derived from an EMBL/GenBank/DDBJ whole genome shotgun (WGS) entry which is preliminary data.</text>
</comment>
<dbReference type="EMBL" id="JBHSFQ010000014">
    <property type="protein sequence ID" value="MFC4563304.1"/>
    <property type="molecule type" value="Genomic_DNA"/>
</dbReference>
<name>A0ABV9DY85_9ACTN</name>
<sequence>MRVEPRFCDQVRCLVLKDRRAKALDEALSPADRIAFNGFLVSVVAVLLAPRLGDRCAIDDLAAFSDEVAARHRGERRPVNEFVVEEILREIYGVPRLFQTIPVPPAAVSSAGAAIVRYLNNTDTGIAADIDRILDTAVDLHQRRTRQ</sequence>
<dbReference type="Proteomes" id="UP001595923">
    <property type="component" value="Unassembled WGS sequence"/>
</dbReference>
<organism evidence="1 2">
    <name type="scientific">Nocardiopsis mangrovi</name>
    <dbReference type="NCBI Taxonomy" id="1179818"/>
    <lineage>
        <taxon>Bacteria</taxon>
        <taxon>Bacillati</taxon>
        <taxon>Actinomycetota</taxon>
        <taxon>Actinomycetes</taxon>
        <taxon>Streptosporangiales</taxon>
        <taxon>Nocardiopsidaceae</taxon>
        <taxon>Nocardiopsis</taxon>
    </lineage>
</organism>
<keyword evidence="2" id="KW-1185">Reference proteome</keyword>
<reference evidence="2" key="1">
    <citation type="journal article" date="2019" name="Int. J. Syst. Evol. Microbiol.">
        <title>The Global Catalogue of Microorganisms (GCM) 10K type strain sequencing project: providing services to taxonomists for standard genome sequencing and annotation.</title>
        <authorList>
            <consortium name="The Broad Institute Genomics Platform"/>
            <consortium name="The Broad Institute Genome Sequencing Center for Infectious Disease"/>
            <person name="Wu L."/>
            <person name="Ma J."/>
        </authorList>
    </citation>
    <scope>NUCLEOTIDE SEQUENCE [LARGE SCALE GENOMIC DNA]</scope>
    <source>
        <strain evidence="2">XZYJ18</strain>
    </source>
</reference>
<evidence type="ECO:0000313" key="1">
    <source>
        <dbReference type="EMBL" id="MFC4563304.1"/>
    </source>
</evidence>